<name>Q0FR35_SALBH</name>
<feature type="chain" id="PRO_5004171906" evidence="1">
    <location>
        <begin position="21"/>
        <end position="94"/>
    </location>
</feature>
<dbReference type="eggNOG" id="ENOG5033003">
    <property type="taxonomic scope" value="Bacteria"/>
</dbReference>
<dbReference type="Proteomes" id="UP000006230">
    <property type="component" value="Unassembled WGS sequence"/>
</dbReference>
<comment type="caution">
    <text evidence="2">The sequence shown here is derived from an EMBL/GenBank/DDBJ whole genome shotgun (WGS) entry which is preliminary data.</text>
</comment>
<dbReference type="RefSeq" id="WP_007796719.1">
    <property type="nucleotide sequence ID" value="NZ_DS022276.1"/>
</dbReference>
<evidence type="ECO:0000256" key="1">
    <source>
        <dbReference type="SAM" id="SignalP"/>
    </source>
</evidence>
<feature type="signal peptide" evidence="1">
    <location>
        <begin position="1"/>
        <end position="20"/>
    </location>
</feature>
<evidence type="ECO:0000313" key="2">
    <source>
        <dbReference type="EMBL" id="EAU46752.1"/>
    </source>
</evidence>
<dbReference type="EMBL" id="AATQ01000012">
    <property type="protein sequence ID" value="EAU46752.1"/>
    <property type="molecule type" value="Genomic_DNA"/>
</dbReference>
<gene>
    <name evidence="2" type="ORF">R2601_16565</name>
</gene>
<dbReference type="HOGENOM" id="CLU_146729_0_0_5"/>
<reference evidence="2 3" key="1">
    <citation type="journal article" date="2010" name="J. Bacteriol.">
        <title>Genome sequences of Pelagibaca bermudensis HTCC2601T and Maritimibacter alkaliphilus HTCC2654T, the type strains of two marine Roseobacter genera.</title>
        <authorList>
            <person name="Thrash J.C."/>
            <person name="Cho J.C."/>
            <person name="Ferriera S."/>
            <person name="Johnson J."/>
            <person name="Vergin K.L."/>
            <person name="Giovannoni S.J."/>
        </authorList>
    </citation>
    <scope>NUCLEOTIDE SEQUENCE [LARGE SCALE GENOMIC DNA]</scope>
    <source>
        <strain evidence="3">DSM 26914 / JCM 13377 / KCTC 12554 / HTCC2601</strain>
    </source>
</reference>
<sequence length="94" mass="10165">MKRILLPLFVALVLPAAARADCFVEYKAKQDSPLRLHYGISRLPGDCPGSGAAAEQLSAALARDGWTLLNVVGLSTKEPGDSKRANAGEYYLRY</sequence>
<dbReference type="STRING" id="314265.R2601_16565"/>
<dbReference type="OrthoDB" id="7745874at2"/>
<protein>
    <submittedName>
        <fullName evidence="2">Uncharacterized protein</fullName>
    </submittedName>
</protein>
<accession>Q0FR35</accession>
<proteinExistence type="predicted"/>
<organism evidence="2 3">
    <name type="scientific">Salipiger bermudensis (strain DSM 26914 / JCM 13377 / KCTC 12554 / HTCC2601)</name>
    <name type="common">Pelagibaca bermudensis</name>
    <dbReference type="NCBI Taxonomy" id="314265"/>
    <lineage>
        <taxon>Bacteria</taxon>
        <taxon>Pseudomonadati</taxon>
        <taxon>Pseudomonadota</taxon>
        <taxon>Alphaproteobacteria</taxon>
        <taxon>Rhodobacterales</taxon>
        <taxon>Roseobacteraceae</taxon>
        <taxon>Salipiger</taxon>
    </lineage>
</organism>
<dbReference type="AlphaFoldDB" id="Q0FR35"/>
<dbReference type="GeneID" id="92504576"/>
<evidence type="ECO:0000313" key="3">
    <source>
        <dbReference type="Proteomes" id="UP000006230"/>
    </source>
</evidence>
<keyword evidence="3" id="KW-1185">Reference proteome</keyword>
<keyword evidence="1" id="KW-0732">Signal</keyword>